<evidence type="ECO:0000256" key="1">
    <source>
        <dbReference type="SAM" id="SignalP"/>
    </source>
</evidence>
<keyword evidence="1" id="KW-0732">Signal</keyword>
<reference evidence="4" key="1">
    <citation type="journal article" date="2020" name="Mol. Plant Microbe">
        <title>Rhizobial microsymbionts of the narrowly endemic Oxytropis species growing in Kamchatka are characterized by significant genetic diversity and possess a set of genes that are associated with T3SS and T6SS secretion systems and can affect the development of symbiosis.</title>
        <authorList>
            <person name="Safronova V."/>
            <person name="Guro P."/>
            <person name="Sazanova A."/>
            <person name="Kuznetsova I."/>
            <person name="Belimov A."/>
            <person name="Yakubov V."/>
            <person name="Chirak E."/>
            <person name="Afonin A."/>
            <person name="Gogolev Y."/>
            <person name="Andronov E."/>
            <person name="Tikhonovich I."/>
        </authorList>
    </citation>
    <scope>NUCLEOTIDE SEQUENCE [LARGE SCALE GENOMIC DNA]</scope>
    <source>
        <strain evidence="4">581</strain>
    </source>
</reference>
<dbReference type="InterPro" id="IPR001466">
    <property type="entry name" value="Beta-lactam-related"/>
</dbReference>
<name>A0A7G6U7S0_9BRAD</name>
<dbReference type="Gene3D" id="3.40.710.10">
    <property type="entry name" value="DD-peptidase/beta-lactamase superfamily"/>
    <property type="match status" value="1"/>
</dbReference>
<evidence type="ECO:0000259" key="2">
    <source>
        <dbReference type="Pfam" id="PF00144"/>
    </source>
</evidence>
<organism evidence="3 4">
    <name type="scientific">Tardiphaga robiniae</name>
    <dbReference type="NCBI Taxonomy" id="943830"/>
    <lineage>
        <taxon>Bacteria</taxon>
        <taxon>Pseudomonadati</taxon>
        <taxon>Pseudomonadota</taxon>
        <taxon>Alphaproteobacteria</taxon>
        <taxon>Hyphomicrobiales</taxon>
        <taxon>Nitrobacteraceae</taxon>
        <taxon>Tardiphaga</taxon>
    </lineage>
</organism>
<dbReference type="AlphaFoldDB" id="A0A7G6U7S0"/>
<dbReference type="Pfam" id="PF00144">
    <property type="entry name" value="Beta-lactamase"/>
    <property type="match status" value="1"/>
</dbReference>
<gene>
    <name evidence="3" type="ORF">HB776_30425</name>
</gene>
<dbReference type="Proteomes" id="UP000515291">
    <property type="component" value="Chromosome"/>
</dbReference>
<dbReference type="EMBL" id="CP050292">
    <property type="protein sequence ID" value="QND75052.1"/>
    <property type="molecule type" value="Genomic_DNA"/>
</dbReference>
<feature type="chain" id="PRO_5028984866" evidence="1">
    <location>
        <begin position="30"/>
        <end position="520"/>
    </location>
</feature>
<dbReference type="PANTHER" id="PTHR43283">
    <property type="entry name" value="BETA-LACTAMASE-RELATED"/>
    <property type="match status" value="1"/>
</dbReference>
<feature type="domain" description="Beta-lactamase-related" evidence="2">
    <location>
        <begin position="71"/>
        <end position="337"/>
    </location>
</feature>
<feature type="signal peptide" evidence="1">
    <location>
        <begin position="1"/>
        <end position="29"/>
    </location>
</feature>
<dbReference type="InterPro" id="IPR012338">
    <property type="entry name" value="Beta-lactam/transpept-like"/>
</dbReference>
<evidence type="ECO:0000313" key="4">
    <source>
        <dbReference type="Proteomes" id="UP000515291"/>
    </source>
</evidence>
<dbReference type="SUPFAM" id="SSF56601">
    <property type="entry name" value="beta-lactamase/transpeptidase-like"/>
    <property type="match status" value="1"/>
</dbReference>
<dbReference type="RefSeq" id="WP_184513898.1">
    <property type="nucleotide sequence ID" value="NZ_CP050292.1"/>
</dbReference>
<dbReference type="PANTHER" id="PTHR43283:SF7">
    <property type="entry name" value="BETA-LACTAMASE-RELATED DOMAIN-CONTAINING PROTEIN"/>
    <property type="match status" value="1"/>
</dbReference>
<accession>A0A7G6U7S0</accession>
<dbReference type="KEGG" id="trb:HB776_30425"/>
<keyword evidence="3" id="KW-0378">Hydrolase</keyword>
<evidence type="ECO:0000313" key="3">
    <source>
        <dbReference type="EMBL" id="QND75052.1"/>
    </source>
</evidence>
<proteinExistence type="predicted"/>
<dbReference type="InterPro" id="IPR050789">
    <property type="entry name" value="Diverse_Enzym_Activities"/>
</dbReference>
<protein>
    <submittedName>
        <fullName evidence="3">Serine hydrolase</fullName>
    </submittedName>
</protein>
<dbReference type="GO" id="GO:0016787">
    <property type="term" value="F:hydrolase activity"/>
    <property type="evidence" value="ECO:0007669"/>
    <property type="project" value="UniProtKB-KW"/>
</dbReference>
<sequence length="520" mass="56608">MRSSRIPVLKLVLGLGMFAAAFCSEGVIAEEGRAVVWPTQGWQTSTPEEQGVDSAALAALLELGSRNDFDSLLIVRHGKIVLDAYYAPYTADLPHVVNSVTKAVIGTLTSMALQDGLLKGTDQRMLAFFGERSAANLDDNKKAITLQSLLDMTSGLARDGRAGVNRSLESTAGMERSRDWIQYILDRPMAASPGDGFNYDSGNAHLLSAILAKVTGMSAEDYAKAKLFGPLGITAWKWRRDPQGISTGGYGLALHPRDMAKFGYLYLHNGTWEGKPLVSPAWIDRVSHATVDMKLSFAPEFRYSNFFWARPDRNVYWASGLHCQLVMVYPALDLVAVTTGRDNCPVTDIVDAIPKAVRSETAIQPDPAGTARLASVVRAISTEAQVEVKEAPPIASAVSGKTYTFSPNPLGVKSLSLTFVDSHPHYDFEIYSRDPTRGAEKISGPLGLDGRYRRGTPTAFGVITVKGRWLDEHAFEIERRTLGEDGRIRTWTLSFDGDKVSLRGKNYEGVDVAIDGQSGG</sequence>